<protein>
    <submittedName>
        <fullName evidence="2">Uncharacterized protein</fullName>
    </submittedName>
</protein>
<gene>
    <name evidence="2" type="ORF">GFSPODELE1_LOCUS3073</name>
</gene>
<evidence type="ECO:0000313" key="2">
    <source>
        <dbReference type="EMBL" id="CAL1700260.1"/>
    </source>
</evidence>
<accession>A0ABP1CX82</accession>
<feature type="region of interest" description="Disordered" evidence="1">
    <location>
        <begin position="642"/>
        <end position="662"/>
    </location>
</feature>
<feature type="compositionally biased region" description="Pro residues" evidence="1">
    <location>
        <begin position="91"/>
        <end position="103"/>
    </location>
</feature>
<feature type="compositionally biased region" description="Polar residues" evidence="1">
    <location>
        <begin position="245"/>
        <end position="259"/>
    </location>
</feature>
<feature type="compositionally biased region" description="Basic residues" evidence="1">
    <location>
        <begin position="568"/>
        <end position="577"/>
    </location>
</feature>
<dbReference type="EMBL" id="OZ037945">
    <property type="protein sequence ID" value="CAL1700260.1"/>
    <property type="molecule type" value="Genomic_DNA"/>
</dbReference>
<feature type="region of interest" description="Disordered" evidence="1">
    <location>
        <begin position="437"/>
        <end position="601"/>
    </location>
</feature>
<feature type="compositionally biased region" description="Low complexity" evidence="1">
    <location>
        <begin position="440"/>
        <end position="478"/>
    </location>
</feature>
<proteinExistence type="predicted"/>
<name>A0ABP1CX82_9APHY</name>
<feature type="compositionally biased region" description="Polar residues" evidence="1">
    <location>
        <begin position="379"/>
        <end position="392"/>
    </location>
</feature>
<feature type="region of interest" description="Disordered" evidence="1">
    <location>
        <begin position="1"/>
        <end position="130"/>
    </location>
</feature>
<keyword evidence="3" id="KW-1185">Reference proteome</keyword>
<feature type="compositionally biased region" description="Low complexity" evidence="1">
    <location>
        <begin position="109"/>
        <end position="121"/>
    </location>
</feature>
<feature type="compositionally biased region" description="Basic residues" evidence="1">
    <location>
        <begin position="8"/>
        <end position="18"/>
    </location>
</feature>
<feature type="compositionally biased region" description="Polar residues" evidence="1">
    <location>
        <begin position="215"/>
        <end position="229"/>
    </location>
</feature>
<reference evidence="3" key="1">
    <citation type="submission" date="2024-04" db="EMBL/GenBank/DDBJ databases">
        <authorList>
            <person name="Shaw F."/>
            <person name="Minotto A."/>
        </authorList>
    </citation>
    <scope>NUCLEOTIDE SEQUENCE [LARGE SCALE GENOMIC DNA]</scope>
</reference>
<feature type="region of interest" description="Disordered" evidence="1">
    <location>
        <begin position="302"/>
        <end position="402"/>
    </location>
</feature>
<sequence>MNNSNHSPYRRTHRKRISALRLSSDSNVPTLPAYTSPPWQTPVALPAEEDLSDKPPEYSDSAEEADADTDSDDDLSANRRIYSATSNSYVPPTPPLTFSPPPPRRQRRSQASGSRSSHRPQPSSPTDPYLDSLLARSVHALEMSNALLQSSMSTQSSLSTVLASDNMVDTSLDAHARNLSSRIRLNDNMQDSWMNNLDEISKDVEGLFANEAESSNTAISRSLPSSGSIHRSHLRRPSVEFRRSGVNSTSDSSLNYTNHARNDLVAPPPRALTIYVDSTEDPSAITLPSTLGLRSYTLSSTSLPADLTCSPPSDPTPSSSRAADILVTLTKPPARPKARRSSASSTSTATTITSTIFKSRRASKSPPPLHIQRPPSKSPSPQIRSRSLTRNDSPVRYKHSNSSAIIEPIEELSASSGETSSSDSLHVDRTLESLRIILEKSPPSRSPSTSRKPPLPRPSLLTPPTVEPVASTSTATASISKLFTKGRHSSSTRPPSPPRHSSLKVRSTPATPTMHTPSPSMSGSLLIVPDALNGAGSSRLSSGQSTPKRISFAQLPEFTTGTSSRPSTRGRKSKSRSKSSLPTSRKGRDDKEDGEDPGASGGWFSSWLLGAGAASTKGGGGMGGLSGPSASVLAEERFGRSVGSLGSWGARPGLGGLEDWAV</sequence>
<feature type="compositionally biased region" description="Polar residues" evidence="1">
    <location>
        <begin position="504"/>
        <end position="523"/>
    </location>
</feature>
<feature type="compositionally biased region" description="Polar residues" evidence="1">
    <location>
        <begin position="535"/>
        <end position="548"/>
    </location>
</feature>
<feature type="compositionally biased region" description="Acidic residues" evidence="1">
    <location>
        <begin position="60"/>
        <end position="75"/>
    </location>
</feature>
<dbReference type="Proteomes" id="UP001497453">
    <property type="component" value="Chromosome 2"/>
</dbReference>
<evidence type="ECO:0000256" key="1">
    <source>
        <dbReference type="SAM" id="MobiDB-lite"/>
    </source>
</evidence>
<feature type="region of interest" description="Disordered" evidence="1">
    <location>
        <begin position="215"/>
        <end position="265"/>
    </location>
</feature>
<feature type="compositionally biased region" description="Low complexity" evidence="1">
    <location>
        <begin position="341"/>
        <end position="357"/>
    </location>
</feature>
<organism evidence="2 3">
    <name type="scientific">Somion occarium</name>
    <dbReference type="NCBI Taxonomy" id="3059160"/>
    <lineage>
        <taxon>Eukaryota</taxon>
        <taxon>Fungi</taxon>
        <taxon>Dikarya</taxon>
        <taxon>Basidiomycota</taxon>
        <taxon>Agaricomycotina</taxon>
        <taxon>Agaricomycetes</taxon>
        <taxon>Polyporales</taxon>
        <taxon>Cerrenaceae</taxon>
        <taxon>Somion</taxon>
    </lineage>
</organism>
<evidence type="ECO:0000313" key="3">
    <source>
        <dbReference type="Proteomes" id="UP001497453"/>
    </source>
</evidence>